<evidence type="ECO:0000256" key="1">
    <source>
        <dbReference type="ARBA" id="ARBA00022553"/>
    </source>
</evidence>
<dbReference type="GO" id="GO:0005829">
    <property type="term" value="C:cytosol"/>
    <property type="evidence" value="ECO:0007669"/>
    <property type="project" value="TreeGrafter"/>
</dbReference>
<dbReference type="Gene3D" id="3.40.50.2300">
    <property type="match status" value="1"/>
</dbReference>
<dbReference type="Gene3D" id="1.10.10.10">
    <property type="entry name" value="Winged helix-like DNA-binding domain superfamily/Winged helix DNA-binding domain"/>
    <property type="match status" value="1"/>
</dbReference>
<protein>
    <recommendedName>
        <fullName evidence="9">DNA-binding response regulator</fullName>
    </recommendedName>
</protein>
<reference evidence="8" key="1">
    <citation type="submission" date="2020-01" db="EMBL/GenBank/DDBJ databases">
        <authorList>
            <person name="Meier V. D."/>
            <person name="Meier V D."/>
        </authorList>
    </citation>
    <scope>NUCLEOTIDE SEQUENCE</scope>
    <source>
        <strain evidence="8">HLG_WM_MAG_06</strain>
    </source>
</reference>
<accession>A0A6S6T118</accession>
<evidence type="ECO:0000256" key="3">
    <source>
        <dbReference type="ARBA" id="ARBA00023125"/>
    </source>
</evidence>
<feature type="domain" description="OmpR/PhoB-type" evidence="7">
    <location>
        <begin position="119"/>
        <end position="215"/>
    </location>
</feature>
<evidence type="ECO:0000259" key="6">
    <source>
        <dbReference type="PROSITE" id="PS50110"/>
    </source>
</evidence>
<comment type="caution">
    <text evidence="4">Lacks conserved residue(s) required for the propagation of feature annotation.</text>
</comment>
<dbReference type="GO" id="GO:0000976">
    <property type="term" value="F:transcription cis-regulatory region binding"/>
    <property type="evidence" value="ECO:0007669"/>
    <property type="project" value="TreeGrafter"/>
</dbReference>
<feature type="domain" description="Response regulatory" evidence="6">
    <location>
        <begin position="1"/>
        <end position="111"/>
    </location>
</feature>
<evidence type="ECO:0000256" key="5">
    <source>
        <dbReference type="PROSITE-ProRule" id="PRU01091"/>
    </source>
</evidence>
<dbReference type="PANTHER" id="PTHR48111">
    <property type="entry name" value="REGULATOR OF RPOS"/>
    <property type="match status" value="1"/>
</dbReference>
<dbReference type="InterPro" id="IPR001789">
    <property type="entry name" value="Sig_transdc_resp-reg_receiver"/>
</dbReference>
<evidence type="ECO:0000313" key="8">
    <source>
        <dbReference type="EMBL" id="CAA6812292.1"/>
    </source>
</evidence>
<dbReference type="GO" id="GO:0006355">
    <property type="term" value="P:regulation of DNA-templated transcription"/>
    <property type="evidence" value="ECO:0007669"/>
    <property type="project" value="InterPro"/>
</dbReference>
<dbReference type="GO" id="GO:0000156">
    <property type="term" value="F:phosphorelay response regulator activity"/>
    <property type="evidence" value="ECO:0007669"/>
    <property type="project" value="TreeGrafter"/>
</dbReference>
<organism evidence="8">
    <name type="scientific">uncultured Sulfurovum sp</name>
    <dbReference type="NCBI Taxonomy" id="269237"/>
    <lineage>
        <taxon>Bacteria</taxon>
        <taxon>Pseudomonadati</taxon>
        <taxon>Campylobacterota</taxon>
        <taxon>Epsilonproteobacteria</taxon>
        <taxon>Campylobacterales</taxon>
        <taxon>Sulfurovaceae</taxon>
        <taxon>Sulfurovum</taxon>
        <taxon>environmental samples</taxon>
    </lineage>
</organism>
<keyword evidence="2" id="KW-0902">Two-component regulatory system</keyword>
<evidence type="ECO:0000259" key="7">
    <source>
        <dbReference type="PROSITE" id="PS51755"/>
    </source>
</evidence>
<evidence type="ECO:0008006" key="9">
    <source>
        <dbReference type="Google" id="ProtNLM"/>
    </source>
</evidence>
<dbReference type="SMART" id="SM00862">
    <property type="entry name" value="Trans_reg_C"/>
    <property type="match status" value="1"/>
</dbReference>
<dbReference type="SUPFAM" id="SSF52172">
    <property type="entry name" value="CheY-like"/>
    <property type="match status" value="1"/>
</dbReference>
<dbReference type="AlphaFoldDB" id="A0A6S6T118"/>
<dbReference type="InterPro" id="IPR039420">
    <property type="entry name" value="WalR-like"/>
</dbReference>
<evidence type="ECO:0000256" key="4">
    <source>
        <dbReference type="PROSITE-ProRule" id="PRU00169"/>
    </source>
</evidence>
<dbReference type="InterPro" id="IPR016032">
    <property type="entry name" value="Sig_transdc_resp-reg_C-effctor"/>
</dbReference>
<dbReference type="InterPro" id="IPR011006">
    <property type="entry name" value="CheY-like_superfamily"/>
</dbReference>
<keyword evidence="1" id="KW-0597">Phosphoprotein</keyword>
<proteinExistence type="predicted"/>
<dbReference type="EMBL" id="CACVAP010000066">
    <property type="protein sequence ID" value="CAA6812292.1"/>
    <property type="molecule type" value="Genomic_DNA"/>
</dbReference>
<evidence type="ECO:0000256" key="2">
    <source>
        <dbReference type="ARBA" id="ARBA00023012"/>
    </source>
</evidence>
<gene>
    <name evidence="8" type="ORF">HELGO_WM46334</name>
</gene>
<dbReference type="PROSITE" id="PS51755">
    <property type="entry name" value="OMPR_PHOB"/>
    <property type="match status" value="1"/>
</dbReference>
<dbReference type="SUPFAM" id="SSF46894">
    <property type="entry name" value="C-terminal effector domain of the bipartite response regulators"/>
    <property type="match status" value="1"/>
</dbReference>
<dbReference type="PROSITE" id="PS50110">
    <property type="entry name" value="RESPONSE_REGULATORY"/>
    <property type="match status" value="1"/>
</dbReference>
<dbReference type="Pfam" id="PF00072">
    <property type="entry name" value="Response_reg"/>
    <property type="match status" value="1"/>
</dbReference>
<dbReference type="SMART" id="SM00448">
    <property type="entry name" value="REC"/>
    <property type="match status" value="1"/>
</dbReference>
<feature type="DNA-binding region" description="OmpR/PhoB-type" evidence="5">
    <location>
        <begin position="119"/>
        <end position="215"/>
    </location>
</feature>
<dbReference type="InterPro" id="IPR036388">
    <property type="entry name" value="WH-like_DNA-bd_sf"/>
</dbReference>
<dbReference type="PANTHER" id="PTHR48111:SF40">
    <property type="entry name" value="PHOSPHATE REGULON TRANSCRIPTIONAL REGULATORY PROTEIN PHOB"/>
    <property type="match status" value="1"/>
</dbReference>
<dbReference type="InterPro" id="IPR001867">
    <property type="entry name" value="OmpR/PhoB-type_DNA-bd"/>
</dbReference>
<dbReference type="Pfam" id="PF00486">
    <property type="entry name" value="Trans_reg_C"/>
    <property type="match status" value="1"/>
</dbReference>
<dbReference type="GO" id="GO:0032993">
    <property type="term" value="C:protein-DNA complex"/>
    <property type="evidence" value="ECO:0007669"/>
    <property type="project" value="TreeGrafter"/>
</dbReference>
<sequence length="215" mass="25070">MIIGEDEKLLELKQFHLLKEGFEVLKFTSLYELEQDLKDISLILINDINPNIDGMNFIEYVREKESNVPIIFLAENLCEKGIAQAFANGADDCLIKPFGLVELLCRIKALLKRTYGFTQEKLIYENIIMDLSQRTCTIDEVEIELTKLEFDLLSFFIQHKNMILEREYILDSVWHDSSMKKRTINVSVNRLLKKIDPVNKYGYFTAIRGIGYRFG</sequence>
<name>A0A6S6T118_9BACT</name>
<keyword evidence="3 5" id="KW-0238">DNA-binding</keyword>
<dbReference type="CDD" id="cd00383">
    <property type="entry name" value="trans_reg_C"/>
    <property type="match status" value="1"/>
</dbReference>